<dbReference type="Proteomes" id="UP000515312">
    <property type="component" value="Chromosome"/>
</dbReference>
<proteinExistence type="predicted"/>
<accession>A0A7G8BKX9</accession>
<dbReference type="Gene3D" id="2.60.40.10">
    <property type="entry name" value="Immunoglobulins"/>
    <property type="match status" value="1"/>
</dbReference>
<organism evidence="2 3">
    <name type="scientific">Alloacidobacterium dinghuense</name>
    <dbReference type="NCBI Taxonomy" id="2763107"/>
    <lineage>
        <taxon>Bacteria</taxon>
        <taxon>Pseudomonadati</taxon>
        <taxon>Acidobacteriota</taxon>
        <taxon>Terriglobia</taxon>
        <taxon>Terriglobales</taxon>
        <taxon>Acidobacteriaceae</taxon>
        <taxon>Alloacidobacterium</taxon>
    </lineage>
</organism>
<dbReference type="RefSeq" id="WP_186744433.1">
    <property type="nucleotide sequence ID" value="NZ_CP060394.1"/>
</dbReference>
<evidence type="ECO:0000313" key="3">
    <source>
        <dbReference type="Proteomes" id="UP000515312"/>
    </source>
</evidence>
<dbReference type="KEGG" id="adin:H7849_04300"/>
<dbReference type="AlphaFoldDB" id="A0A7G8BKX9"/>
<feature type="signal peptide" evidence="1">
    <location>
        <begin position="1"/>
        <end position="22"/>
    </location>
</feature>
<dbReference type="SUPFAM" id="SSF49373">
    <property type="entry name" value="Invasin/intimin cell-adhesion fragments"/>
    <property type="match status" value="1"/>
</dbReference>
<feature type="chain" id="PRO_5028855845" description="DUF4397 domain-containing protein" evidence="1">
    <location>
        <begin position="23"/>
        <end position="289"/>
    </location>
</feature>
<evidence type="ECO:0000256" key="1">
    <source>
        <dbReference type="SAM" id="SignalP"/>
    </source>
</evidence>
<keyword evidence="1" id="KW-0732">Signal</keyword>
<gene>
    <name evidence="2" type="ORF">H7849_04300</name>
</gene>
<dbReference type="InterPro" id="IPR013783">
    <property type="entry name" value="Ig-like_fold"/>
</dbReference>
<sequence length="289" mass="30262">MRLILKPLIVSLIALATQLAIAESSNLGLPKTVEAGKAFSIQSKGSGVAVLYFVGPDQVLRRDVQLGGTTSIPAGTLYNAGHYTVILVGASSTDSVAFDVVPTGQPAALSFLAKPSRLPVGLHNGLSGAVYVFDSYQNLITAPIPVSFELSNASGFEQTHTVTSRDGAAWITLDSTPKEGAATFMARAGGTSSARVIEQVPGEPCGLRITARQLSQKLDLQTDPVRDCSGNVVPDGTIVTFTETYNGTQSTADVPLKRGIARVEMPAYDGARISVASGVVMGNEIRWGR</sequence>
<keyword evidence="3" id="KW-1185">Reference proteome</keyword>
<evidence type="ECO:0000313" key="2">
    <source>
        <dbReference type="EMBL" id="QNI33199.1"/>
    </source>
</evidence>
<protein>
    <recommendedName>
        <fullName evidence="4">DUF4397 domain-containing protein</fullName>
    </recommendedName>
</protein>
<dbReference type="EMBL" id="CP060394">
    <property type="protein sequence ID" value="QNI33199.1"/>
    <property type="molecule type" value="Genomic_DNA"/>
</dbReference>
<reference evidence="2 3" key="1">
    <citation type="submission" date="2020-08" db="EMBL/GenBank/DDBJ databases">
        <title>Edaphobacter telluris sp. nov. and Acidobacterium dinghuensis sp. nov., two acidobacteria isolated from forest soil.</title>
        <authorList>
            <person name="Fu J."/>
            <person name="Qiu L."/>
        </authorList>
    </citation>
    <scope>NUCLEOTIDE SEQUENCE [LARGE SCALE GENOMIC DNA]</scope>
    <source>
        <strain evidence="2">4Y35</strain>
    </source>
</reference>
<dbReference type="InterPro" id="IPR008964">
    <property type="entry name" value="Invasin/intimin_cell_adhesion"/>
</dbReference>
<evidence type="ECO:0008006" key="4">
    <source>
        <dbReference type="Google" id="ProtNLM"/>
    </source>
</evidence>
<name>A0A7G8BKX9_9BACT</name>